<reference evidence="1 2" key="1">
    <citation type="journal article" date="2019" name="Nat. Microbiol.">
        <title>Mediterranean grassland soil C-N compound turnover is dependent on rainfall and depth, and is mediated by genomically divergent microorganisms.</title>
        <authorList>
            <person name="Diamond S."/>
            <person name="Andeer P.F."/>
            <person name="Li Z."/>
            <person name="Crits-Christoph A."/>
            <person name="Burstein D."/>
            <person name="Anantharaman K."/>
            <person name="Lane K.R."/>
            <person name="Thomas B.C."/>
            <person name="Pan C."/>
            <person name="Northen T.R."/>
            <person name="Banfield J.F."/>
        </authorList>
    </citation>
    <scope>NUCLEOTIDE SEQUENCE [LARGE SCALE GENOMIC DNA]</scope>
    <source>
        <strain evidence="1">NP_3</strain>
    </source>
</reference>
<accession>A0A537K402</accession>
<dbReference type="Proteomes" id="UP000318509">
    <property type="component" value="Unassembled WGS sequence"/>
</dbReference>
<evidence type="ECO:0000313" key="1">
    <source>
        <dbReference type="EMBL" id="TMI90256.1"/>
    </source>
</evidence>
<protein>
    <recommendedName>
        <fullName evidence="3">DUF2630 family protein</fullName>
    </recommendedName>
</protein>
<gene>
    <name evidence="1" type="ORF">E6H00_07485</name>
</gene>
<proteinExistence type="predicted"/>
<dbReference type="EMBL" id="VBAK01000114">
    <property type="protein sequence ID" value="TMI90256.1"/>
    <property type="molecule type" value="Genomic_DNA"/>
</dbReference>
<dbReference type="AlphaFoldDB" id="A0A537K402"/>
<name>A0A537K402_9BACT</name>
<evidence type="ECO:0008006" key="3">
    <source>
        <dbReference type="Google" id="ProtNLM"/>
    </source>
</evidence>
<sequence>MTTGSSTLEKIRRIAERRQALWSKAPGLTAAEKAEIGRLTSELESLWEQHRVALAEGRWAAGRHAGSAASARKSTAA</sequence>
<comment type="caution">
    <text evidence="1">The sequence shown here is derived from an EMBL/GenBank/DDBJ whole genome shotgun (WGS) entry which is preliminary data.</text>
</comment>
<organism evidence="1 2">
    <name type="scientific">Candidatus Segetimicrobium genomatis</name>
    <dbReference type="NCBI Taxonomy" id="2569760"/>
    <lineage>
        <taxon>Bacteria</taxon>
        <taxon>Bacillati</taxon>
        <taxon>Candidatus Sysuimicrobiota</taxon>
        <taxon>Candidatus Sysuimicrobiia</taxon>
        <taxon>Candidatus Sysuimicrobiales</taxon>
        <taxon>Candidatus Segetimicrobiaceae</taxon>
        <taxon>Candidatus Segetimicrobium</taxon>
    </lineage>
</organism>
<evidence type="ECO:0000313" key="2">
    <source>
        <dbReference type="Proteomes" id="UP000318509"/>
    </source>
</evidence>